<evidence type="ECO:0000313" key="7">
    <source>
        <dbReference type="Proteomes" id="UP000324241"/>
    </source>
</evidence>
<dbReference type="InterPro" id="IPR020084">
    <property type="entry name" value="NUDIX_hydrolase_CS"/>
</dbReference>
<dbReference type="PROSITE" id="PS51462">
    <property type="entry name" value="NUDIX"/>
    <property type="match status" value="1"/>
</dbReference>
<dbReference type="PROSITE" id="PS00893">
    <property type="entry name" value="NUDIX_BOX"/>
    <property type="match status" value="1"/>
</dbReference>
<dbReference type="InterPro" id="IPR000086">
    <property type="entry name" value="NUDIX_hydrolase_dom"/>
</dbReference>
<evidence type="ECO:0000256" key="2">
    <source>
        <dbReference type="RuleBase" id="RU003476"/>
    </source>
</evidence>
<comment type="caution">
    <text evidence="5">The sequence shown here is derived from an EMBL/GenBank/DDBJ whole genome shotgun (WGS) entry which is preliminary data.</text>
</comment>
<dbReference type="GO" id="GO:0035539">
    <property type="term" value="F:8-oxo-7,8-dihydrodeoxyguanosine triphosphate pyrophosphatase activity"/>
    <property type="evidence" value="ECO:0007669"/>
    <property type="project" value="TreeGrafter"/>
</dbReference>
<dbReference type="STRING" id="1220188.A0A4V3UPT2"/>
<organism evidence="5 6">
    <name type="scientific">Aspergillus tanneri</name>
    <dbReference type="NCBI Taxonomy" id="1220188"/>
    <lineage>
        <taxon>Eukaryota</taxon>
        <taxon>Fungi</taxon>
        <taxon>Dikarya</taxon>
        <taxon>Ascomycota</taxon>
        <taxon>Pezizomycotina</taxon>
        <taxon>Eurotiomycetes</taxon>
        <taxon>Eurotiomycetidae</taxon>
        <taxon>Eurotiales</taxon>
        <taxon>Aspergillaceae</taxon>
        <taxon>Aspergillus</taxon>
        <taxon>Aspergillus subgen. Circumdati</taxon>
    </lineage>
</organism>
<accession>A0A4V3UPT2</accession>
<proteinExistence type="inferred from homology"/>
<name>A0A4V3UPT2_9EURO</name>
<sequence length="169" mass="18870">MGPRIGVGVFVLNPQGRIIIGKRQGSHGAGTWGLPGGHLEFNETFEACAKREVFEETGLKIKDIKFLTATNDIMRAEGKHYVTVFVGGVVTEANAQPKVIEPEKCAEWQWQSWEEIGEFAAAQKVAEVEGSMDSFEGKRLFMPLLDLFEQRRGFHPYHCFQSHSADETA</sequence>
<dbReference type="InterPro" id="IPR020476">
    <property type="entry name" value="Nudix_hydrolase"/>
</dbReference>
<dbReference type="Pfam" id="PF00293">
    <property type="entry name" value="NUDIX"/>
    <property type="match status" value="1"/>
</dbReference>
<dbReference type="RefSeq" id="XP_033431406.1">
    <property type="nucleotide sequence ID" value="XM_033565649.1"/>
</dbReference>
<dbReference type="InterPro" id="IPR015797">
    <property type="entry name" value="NUDIX_hydrolase-like_dom_sf"/>
</dbReference>
<evidence type="ECO:0000313" key="4">
    <source>
        <dbReference type="EMBL" id="KAA8652045.1"/>
    </source>
</evidence>
<dbReference type="CDD" id="cd04678">
    <property type="entry name" value="NUDIX_MTH2_Nudt15"/>
    <property type="match status" value="1"/>
</dbReference>
<dbReference type="GeneID" id="54323648"/>
<dbReference type="OrthoDB" id="447842at2759"/>
<dbReference type="PRINTS" id="PR00502">
    <property type="entry name" value="NUDIXFAMILY"/>
</dbReference>
<evidence type="ECO:0000259" key="3">
    <source>
        <dbReference type="PROSITE" id="PS51462"/>
    </source>
</evidence>
<gene>
    <name evidence="4" type="ORF">ATNIH1004_000946</name>
    <name evidence="5" type="ORF">EYZ11_004169</name>
</gene>
<dbReference type="Proteomes" id="UP000308092">
    <property type="component" value="Unassembled WGS sequence"/>
</dbReference>
<dbReference type="Gene3D" id="3.90.79.10">
    <property type="entry name" value="Nucleoside Triphosphate Pyrophosphohydrolase"/>
    <property type="match status" value="1"/>
</dbReference>
<evidence type="ECO:0000256" key="1">
    <source>
        <dbReference type="ARBA" id="ARBA00022801"/>
    </source>
</evidence>
<dbReference type="PANTHER" id="PTHR16099:SF5">
    <property type="entry name" value="NUCLEOTIDE TRIPHOSPHATE DIPHOSPHATASE NUDT15"/>
    <property type="match status" value="1"/>
</dbReference>
<keyword evidence="1 2" id="KW-0378">Hydrolase</keyword>
<dbReference type="FunFam" id="3.90.79.10:FF:000060">
    <property type="entry name" value="Nudix hydrolase 1"/>
    <property type="match status" value="1"/>
</dbReference>
<dbReference type="GO" id="GO:0006203">
    <property type="term" value="P:dGTP catabolic process"/>
    <property type="evidence" value="ECO:0007669"/>
    <property type="project" value="TreeGrafter"/>
</dbReference>
<keyword evidence="6" id="KW-1185">Reference proteome</keyword>
<dbReference type="PANTHER" id="PTHR16099">
    <property type="entry name" value="8-OXO-DGTP DIPHOSPHATES NUDT15"/>
    <property type="match status" value="1"/>
</dbReference>
<protein>
    <recommendedName>
        <fullName evidence="3">Nudix hydrolase domain-containing protein</fullName>
    </recommendedName>
</protein>
<dbReference type="AlphaFoldDB" id="A0A4V3UPT2"/>
<dbReference type="EMBL" id="QUQM01000002">
    <property type="protein sequence ID" value="KAA8652045.1"/>
    <property type="molecule type" value="Genomic_DNA"/>
</dbReference>
<dbReference type="SUPFAM" id="SSF55811">
    <property type="entry name" value="Nudix"/>
    <property type="match status" value="1"/>
</dbReference>
<dbReference type="VEuPathDB" id="FungiDB:EYZ11_004169"/>
<reference evidence="4 7" key="2">
    <citation type="submission" date="2019-08" db="EMBL/GenBank/DDBJ databases">
        <title>The genome sequence of a newly discovered highly antifungal drug resistant Aspergillus species, Aspergillus tanneri NIH 1004.</title>
        <authorList>
            <person name="Mounaud S."/>
            <person name="Singh I."/>
            <person name="Joardar V."/>
            <person name="Pakala S."/>
            <person name="Pakala S."/>
            <person name="Venepally P."/>
            <person name="Chung J.K."/>
            <person name="Losada L."/>
            <person name="Nierman W.C."/>
        </authorList>
    </citation>
    <scope>NUCLEOTIDE SEQUENCE [LARGE SCALE GENOMIC DNA]</scope>
    <source>
        <strain evidence="4 7">NIH1004</strain>
    </source>
</reference>
<reference evidence="5 6" key="1">
    <citation type="submission" date="2019-03" db="EMBL/GenBank/DDBJ databases">
        <title>The genome sequence of a newly discovered highly antifungal drug resistant Aspergillus species, Aspergillus tanneri NIH 1004.</title>
        <authorList>
            <person name="Mounaud S."/>
            <person name="Singh I."/>
            <person name="Joardar V."/>
            <person name="Pakala S."/>
            <person name="Pakala S."/>
            <person name="Venepally P."/>
            <person name="Hoover J."/>
            <person name="Nierman W."/>
            <person name="Chung J."/>
            <person name="Losada L."/>
        </authorList>
    </citation>
    <scope>NUCLEOTIDE SEQUENCE [LARGE SCALE GENOMIC DNA]</scope>
    <source>
        <strain evidence="5 6">NIH1004</strain>
    </source>
</reference>
<comment type="similarity">
    <text evidence="2">Belongs to the Nudix hydrolase family.</text>
</comment>
<dbReference type="EMBL" id="SOSA01000117">
    <property type="protein sequence ID" value="THC96354.1"/>
    <property type="molecule type" value="Genomic_DNA"/>
</dbReference>
<dbReference type="Proteomes" id="UP000324241">
    <property type="component" value="Unassembled WGS sequence"/>
</dbReference>
<evidence type="ECO:0000313" key="5">
    <source>
        <dbReference type="EMBL" id="THC96354.1"/>
    </source>
</evidence>
<dbReference type="GO" id="GO:0005829">
    <property type="term" value="C:cytosol"/>
    <property type="evidence" value="ECO:0007669"/>
    <property type="project" value="TreeGrafter"/>
</dbReference>
<feature type="domain" description="Nudix hydrolase" evidence="3">
    <location>
        <begin position="2"/>
        <end position="133"/>
    </location>
</feature>
<evidence type="ECO:0000313" key="6">
    <source>
        <dbReference type="Proteomes" id="UP000308092"/>
    </source>
</evidence>